<dbReference type="Pfam" id="PF11162">
    <property type="entry name" value="DUF2946"/>
    <property type="match status" value="1"/>
</dbReference>
<organism evidence="2 3">
    <name type="scientific">Pseudomonas helleri</name>
    <dbReference type="NCBI Taxonomy" id="1608996"/>
    <lineage>
        <taxon>Bacteria</taxon>
        <taxon>Pseudomonadati</taxon>
        <taxon>Pseudomonadota</taxon>
        <taxon>Gammaproteobacteria</taxon>
        <taxon>Pseudomonadales</taxon>
        <taxon>Pseudomonadaceae</taxon>
        <taxon>Pseudomonas</taxon>
    </lineage>
</organism>
<protein>
    <submittedName>
        <fullName evidence="2">DUF2946 domain-containing protein</fullName>
    </submittedName>
</protein>
<reference evidence="2 3" key="1">
    <citation type="submission" date="2019-10" db="EMBL/GenBank/DDBJ databases">
        <title>Evaluation of single-gene subtyping targets for Pseudomonas.</title>
        <authorList>
            <person name="Reichler S.J."/>
            <person name="Orsi R.H."/>
            <person name="Wiedmann M."/>
            <person name="Martin N.H."/>
            <person name="Murphy S.I."/>
        </authorList>
    </citation>
    <scope>NUCLEOTIDE SEQUENCE [LARGE SCALE GENOMIC DNA]</scope>
    <source>
        <strain evidence="2 3">FSL R10-3254</strain>
    </source>
</reference>
<dbReference type="AlphaFoldDB" id="A0A7X1XCI7"/>
<feature type="signal peptide" evidence="1">
    <location>
        <begin position="1"/>
        <end position="33"/>
    </location>
</feature>
<evidence type="ECO:0000256" key="1">
    <source>
        <dbReference type="SAM" id="SignalP"/>
    </source>
</evidence>
<keyword evidence="1" id="KW-0732">Signal</keyword>
<dbReference type="Proteomes" id="UP000489190">
    <property type="component" value="Unassembled WGS sequence"/>
</dbReference>
<dbReference type="InterPro" id="IPR021333">
    <property type="entry name" value="DUF2946"/>
</dbReference>
<gene>
    <name evidence="2" type="ORF">GHO39_07765</name>
</gene>
<comment type="caution">
    <text evidence="2">The sequence shown here is derived from an EMBL/GenBank/DDBJ whole genome shotgun (WGS) entry which is preliminary data.</text>
</comment>
<evidence type="ECO:0000313" key="3">
    <source>
        <dbReference type="Proteomes" id="UP000489190"/>
    </source>
</evidence>
<feature type="chain" id="PRO_5030894770" evidence="1">
    <location>
        <begin position="34"/>
        <end position="132"/>
    </location>
</feature>
<dbReference type="PROSITE" id="PS51257">
    <property type="entry name" value="PROKAR_LIPOPROTEIN"/>
    <property type="match status" value="1"/>
</dbReference>
<dbReference type="EMBL" id="WIWI01000017">
    <property type="protein sequence ID" value="MQT89033.1"/>
    <property type="molecule type" value="Genomic_DNA"/>
</dbReference>
<sequence>MMKFRVSRGWHLVAAWMACIAVLLHPVASLSHASHAVEHGHWHEVCHESGLVSVFIEHADEAAHTSPDQPHHASHHCHLCCGHGALWALPPTSPDVTLSQYFHLPYPRLFLLSPHTQHVWRTAQPRGPPTHS</sequence>
<name>A0A7X1XCI7_9PSED</name>
<evidence type="ECO:0000313" key="2">
    <source>
        <dbReference type="EMBL" id="MQT89033.1"/>
    </source>
</evidence>
<proteinExistence type="predicted"/>
<accession>A0A7X1XCI7</accession>